<dbReference type="InterPro" id="IPR058719">
    <property type="entry name" value="WHD_LYAR"/>
</dbReference>
<feature type="domain" description="Cell growth-regulating nucleolar protein-like winged helix" evidence="3">
    <location>
        <begin position="33"/>
        <end position="94"/>
    </location>
</feature>
<evidence type="ECO:0000313" key="5">
    <source>
        <dbReference type="Proteomes" id="UP000005237"/>
    </source>
</evidence>
<reference evidence="4" key="2">
    <citation type="submission" date="2022-06" db="UniProtKB">
        <authorList>
            <consortium name="EnsemblMetazoa"/>
        </authorList>
    </citation>
    <scope>IDENTIFICATION</scope>
    <source>
        <strain evidence="4">DF5081</strain>
    </source>
</reference>
<protein>
    <recommendedName>
        <fullName evidence="3">Cell growth-regulating nucleolar protein-like winged helix domain-containing protein</fullName>
    </recommendedName>
</protein>
<evidence type="ECO:0000259" key="3">
    <source>
        <dbReference type="Pfam" id="PF25879"/>
    </source>
</evidence>
<keyword evidence="5" id="KW-1185">Reference proteome</keyword>
<comment type="subcellular location">
    <subcellularLocation>
        <location evidence="1">Nucleus</location>
    </subcellularLocation>
</comment>
<dbReference type="Proteomes" id="UP000005237">
    <property type="component" value="Unassembled WGS sequence"/>
</dbReference>
<dbReference type="AlphaFoldDB" id="A0A8R1IBB5"/>
<keyword evidence="2" id="KW-0539">Nucleus</keyword>
<evidence type="ECO:0000256" key="1">
    <source>
        <dbReference type="ARBA" id="ARBA00004123"/>
    </source>
</evidence>
<evidence type="ECO:0000256" key="2">
    <source>
        <dbReference type="ARBA" id="ARBA00023242"/>
    </source>
</evidence>
<organism evidence="4 5">
    <name type="scientific">Caenorhabditis japonica</name>
    <dbReference type="NCBI Taxonomy" id="281687"/>
    <lineage>
        <taxon>Eukaryota</taxon>
        <taxon>Metazoa</taxon>
        <taxon>Ecdysozoa</taxon>
        <taxon>Nematoda</taxon>
        <taxon>Chromadorea</taxon>
        <taxon>Rhabditida</taxon>
        <taxon>Rhabditina</taxon>
        <taxon>Rhabditomorpha</taxon>
        <taxon>Rhabditoidea</taxon>
        <taxon>Rhabditidae</taxon>
        <taxon>Peloderinae</taxon>
        <taxon>Caenorhabditis</taxon>
    </lineage>
</organism>
<reference evidence="5" key="1">
    <citation type="submission" date="2010-08" db="EMBL/GenBank/DDBJ databases">
        <authorList>
            <consortium name="Caenorhabditis japonica Sequencing Consortium"/>
            <person name="Wilson R.K."/>
        </authorList>
    </citation>
    <scope>NUCLEOTIDE SEQUENCE [LARGE SCALE GENOMIC DNA]</scope>
    <source>
        <strain evidence="5">DF5081</strain>
    </source>
</reference>
<proteinExistence type="predicted"/>
<dbReference type="Pfam" id="PF25879">
    <property type="entry name" value="WHD_LYAR"/>
    <property type="match status" value="1"/>
</dbReference>
<accession>A0A8R1IBB5</accession>
<dbReference type="EnsemblMetazoa" id="CJA24256.1">
    <property type="protein sequence ID" value="CJA24256.1"/>
    <property type="gene ID" value="WBGene00179828"/>
</dbReference>
<sequence length="96" mass="10743">MSRKYQKAEKKEAALAAASKKTTEEQVEQTSESTFKWKKVIKRKLKDNGGEMKIKKLKKAVLEEYSGDVDDFDAIFDEKLQKCGAVIDGKKASLGA</sequence>
<evidence type="ECO:0000313" key="4">
    <source>
        <dbReference type="EnsemblMetazoa" id="CJA24256.1"/>
    </source>
</evidence>
<name>A0A8R1IBB5_CAEJA</name>